<dbReference type="Gene3D" id="1.10.510.10">
    <property type="entry name" value="Transferase(Phosphotransferase) domain 1"/>
    <property type="match status" value="1"/>
</dbReference>
<dbReference type="InParanoid" id="G5A7R1"/>
<dbReference type="RefSeq" id="XP_009536109.1">
    <property type="nucleotide sequence ID" value="XM_009537814.1"/>
</dbReference>
<dbReference type="Proteomes" id="UP000002640">
    <property type="component" value="Unassembled WGS sequence"/>
</dbReference>
<evidence type="ECO:0000259" key="1">
    <source>
        <dbReference type="PROSITE" id="PS50011"/>
    </source>
</evidence>
<feature type="domain" description="Protein kinase" evidence="1">
    <location>
        <begin position="213"/>
        <end position="458"/>
    </location>
</feature>
<reference evidence="2 3" key="1">
    <citation type="journal article" date="2006" name="Science">
        <title>Phytophthora genome sequences uncover evolutionary origins and mechanisms of pathogenesis.</title>
        <authorList>
            <person name="Tyler B.M."/>
            <person name="Tripathy S."/>
            <person name="Zhang X."/>
            <person name="Dehal P."/>
            <person name="Jiang R.H."/>
            <person name="Aerts A."/>
            <person name="Arredondo F.D."/>
            <person name="Baxter L."/>
            <person name="Bensasson D."/>
            <person name="Beynon J.L."/>
            <person name="Chapman J."/>
            <person name="Damasceno C.M."/>
            <person name="Dorrance A.E."/>
            <person name="Dou D."/>
            <person name="Dickerman A.W."/>
            <person name="Dubchak I.L."/>
            <person name="Garbelotto M."/>
            <person name="Gijzen M."/>
            <person name="Gordon S.G."/>
            <person name="Govers F."/>
            <person name="Grunwald N.J."/>
            <person name="Huang W."/>
            <person name="Ivors K.L."/>
            <person name="Jones R.W."/>
            <person name="Kamoun S."/>
            <person name="Krampis K."/>
            <person name="Lamour K.H."/>
            <person name="Lee M.K."/>
            <person name="McDonald W.H."/>
            <person name="Medina M."/>
            <person name="Meijer H.J."/>
            <person name="Nordberg E.K."/>
            <person name="Maclean D.J."/>
            <person name="Ospina-Giraldo M.D."/>
            <person name="Morris P.F."/>
            <person name="Phuntumart V."/>
            <person name="Putnam N.H."/>
            <person name="Rash S."/>
            <person name="Rose J.K."/>
            <person name="Sakihama Y."/>
            <person name="Salamov A.A."/>
            <person name="Savidor A."/>
            <person name="Scheuring C.F."/>
            <person name="Smith B.M."/>
            <person name="Sobral B.W."/>
            <person name="Terry A."/>
            <person name="Torto-Alalibo T.A."/>
            <person name="Win J."/>
            <person name="Xu Z."/>
            <person name="Zhang H."/>
            <person name="Grigoriev I.V."/>
            <person name="Rokhsar D.S."/>
            <person name="Boore J.L."/>
        </authorList>
    </citation>
    <scope>NUCLEOTIDE SEQUENCE [LARGE SCALE GENOMIC DNA]</scope>
    <source>
        <strain evidence="2 3">P6497</strain>
    </source>
</reference>
<dbReference type="GO" id="GO:0004674">
    <property type="term" value="F:protein serine/threonine kinase activity"/>
    <property type="evidence" value="ECO:0007669"/>
    <property type="project" value="TreeGrafter"/>
</dbReference>
<evidence type="ECO:0000313" key="3">
    <source>
        <dbReference type="Proteomes" id="UP000002640"/>
    </source>
</evidence>
<dbReference type="PANTHER" id="PTHR44329:SF214">
    <property type="entry name" value="PROTEIN KINASE DOMAIN-CONTAINING PROTEIN"/>
    <property type="match status" value="1"/>
</dbReference>
<dbReference type="SUPFAM" id="SSF56112">
    <property type="entry name" value="Protein kinase-like (PK-like)"/>
    <property type="match status" value="1"/>
</dbReference>
<dbReference type="EMBL" id="JH159161">
    <property type="protein sequence ID" value="EGZ07937.1"/>
    <property type="molecule type" value="Genomic_DNA"/>
</dbReference>
<dbReference type="PROSITE" id="PS50011">
    <property type="entry name" value="PROTEIN_KINASE_DOM"/>
    <property type="match status" value="1"/>
</dbReference>
<gene>
    <name evidence="2" type="ORF">PHYSODRAFT_526559</name>
</gene>
<dbReference type="GeneID" id="20661018"/>
<name>G5A7R1_PHYSP</name>
<dbReference type="STRING" id="1094619.G5A7R1"/>
<dbReference type="PANTHER" id="PTHR44329">
    <property type="entry name" value="SERINE/THREONINE-PROTEIN KINASE TNNI3K-RELATED"/>
    <property type="match status" value="1"/>
</dbReference>
<dbReference type="Pfam" id="PF07714">
    <property type="entry name" value="PK_Tyr_Ser-Thr"/>
    <property type="match status" value="1"/>
</dbReference>
<organism evidence="2 3">
    <name type="scientific">Phytophthora sojae (strain P6497)</name>
    <name type="common">Soybean stem and root rot agent</name>
    <name type="synonym">Phytophthora megasperma f. sp. glycines</name>
    <dbReference type="NCBI Taxonomy" id="1094619"/>
    <lineage>
        <taxon>Eukaryota</taxon>
        <taxon>Sar</taxon>
        <taxon>Stramenopiles</taxon>
        <taxon>Oomycota</taxon>
        <taxon>Peronosporomycetes</taxon>
        <taxon>Peronosporales</taxon>
        <taxon>Peronosporaceae</taxon>
        <taxon>Phytophthora</taxon>
    </lineage>
</organism>
<dbReference type="InterPro" id="IPR001245">
    <property type="entry name" value="Ser-Thr/Tyr_kinase_cat_dom"/>
</dbReference>
<dbReference type="InterPro" id="IPR011009">
    <property type="entry name" value="Kinase-like_dom_sf"/>
</dbReference>
<dbReference type="KEGG" id="psoj:PHYSODRAFT_526559"/>
<proteinExistence type="predicted"/>
<evidence type="ECO:0000313" key="2">
    <source>
        <dbReference type="EMBL" id="EGZ07937.1"/>
    </source>
</evidence>
<dbReference type="OMA" id="GTPKICH"/>
<dbReference type="InterPro" id="IPR051681">
    <property type="entry name" value="Ser/Thr_Kinases-Pseudokinases"/>
</dbReference>
<dbReference type="GO" id="GO:0005524">
    <property type="term" value="F:ATP binding"/>
    <property type="evidence" value="ECO:0007669"/>
    <property type="project" value="InterPro"/>
</dbReference>
<keyword evidence="3" id="KW-1185">Reference proteome</keyword>
<protein>
    <recommendedName>
        <fullName evidence="1">Protein kinase domain-containing protein</fullName>
    </recommendedName>
</protein>
<accession>G5A7R1</accession>
<dbReference type="AlphaFoldDB" id="G5A7R1"/>
<dbReference type="InterPro" id="IPR000719">
    <property type="entry name" value="Prot_kinase_dom"/>
</dbReference>
<sequence length="477" mass="54304">MFHVAARVSAYLIEPAAVSALSDSDDEFRVLFARVHARLQCVAHTLRGCGRHDLRASVGLLVLLRRLVARVQRAVSKHRELNLLVRFATQRATLDKLKGLHQVIDRFFGYAGLRSHPEMTKWRDLWAQDCASMYATFETRVMKPQLAVAELPTAEIAEILAIMKYELEYHKDELTTEQARLLQTTARKVMLASKVHVPKISAFYIPSVDVDFGEDYDGVGKTHGCEVKRGVYDQETRLVAQYLTADNRYARQLFWSATEIWHGFQHPNVAKMLGESLVEAKPVVVWEDAAAHGNFIHYFANENEDNQRRLWRMFLQVAHGLNYIHQQGKAHGNLKCSHILVARDGTPKICHFELSKGSDVGALDRWKGPEYNLGIGLDPSKAGDVYAFGLCILEARTGDIPYGLDCDDTVKQQLEECECYPRPEGLRDDEWEVVERFVMHKPEERPTMAQAIEMVEELAWKEALEENRMGIDRAKTA</sequence>